<evidence type="ECO:0000313" key="2">
    <source>
        <dbReference type="Proteomes" id="UP000631535"/>
    </source>
</evidence>
<evidence type="ECO:0000313" key="1">
    <source>
        <dbReference type="EMBL" id="GGO51912.1"/>
    </source>
</evidence>
<dbReference type="EMBL" id="BMMP01000011">
    <property type="protein sequence ID" value="GGO51912.1"/>
    <property type="molecule type" value="Genomic_DNA"/>
</dbReference>
<proteinExistence type="predicted"/>
<accession>A0ABQ2MHD9</accession>
<gene>
    <name evidence="1" type="ORF">GCM10012287_35030</name>
</gene>
<name>A0ABQ2MHD9_9ACTN</name>
<keyword evidence="2" id="KW-1185">Reference proteome</keyword>
<sequence>MEVDLEFRAKAIALKLGRTPLPVVGMRPRYTSFRAGGAPTPIEQELIQAGFEPLRDFSRFQMVPHPDWTVRLLPEGTYEVDFRGVTHITGTVTTPPEWCEMVRASGSALLVFQCGDGGEVQGASVVEALASGSTLAVGARLAA</sequence>
<dbReference type="RefSeq" id="WP_189038100.1">
    <property type="nucleotide sequence ID" value="NZ_BMMP01000011.1"/>
</dbReference>
<protein>
    <submittedName>
        <fullName evidence="1">Uncharacterized protein</fullName>
    </submittedName>
</protein>
<comment type="caution">
    <text evidence="1">The sequence shown here is derived from an EMBL/GenBank/DDBJ whole genome shotgun (WGS) entry which is preliminary data.</text>
</comment>
<reference evidence="2" key="1">
    <citation type="journal article" date="2019" name="Int. J. Syst. Evol. Microbiol.">
        <title>The Global Catalogue of Microorganisms (GCM) 10K type strain sequencing project: providing services to taxonomists for standard genome sequencing and annotation.</title>
        <authorList>
            <consortium name="The Broad Institute Genomics Platform"/>
            <consortium name="The Broad Institute Genome Sequencing Center for Infectious Disease"/>
            <person name="Wu L."/>
            <person name="Ma J."/>
        </authorList>
    </citation>
    <scope>NUCLEOTIDE SEQUENCE [LARGE SCALE GENOMIC DNA]</scope>
    <source>
        <strain evidence="2">CGMCC 4.7178</strain>
    </source>
</reference>
<organism evidence="1 2">
    <name type="scientific">Streptomyces daqingensis</name>
    <dbReference type="NCBI Taxonomy" id="1472640"/>
    <lineage>
        <taxon>Bacteria</taxon>
        <taxon>Bacillati</taxon>
        <taxon>Actinomycetota</taxon>
        <taxon>Actinomycetes</taxon>
        <taxon>Kitasatosporales</taxon>
        <taxon>Streptomycetaceae</taxon>
        <taxon>Streptomyces</taxon>
    </lineage>
</organism>
<dbReference type="Proteomes" id="UP000631535">
    <property type="component" value="Unassembled WGS sequence"/>
</dbReference>